<dbReference type="SUPFAM" id="SSF75304">
    <property type="entry name" value="Amidase signature (AS) enzymes"/>
    <property type="match status" value="1"/>
</dbReference>
<evidence type="ECO:0000313" key="3">
    <source>
        <dbReference type="Proteomes" id="UP000249065"/>
    </source>
</evidence>
<comment type="caution">
    <text evidence="2">The sequence shown here is derived from an EMBL/GenBank/DDBJ whole genome shotgun (WGS) entry which is preliminary data.</text>
</comment>
<keyword evidence="3" id="KW-1185">Reference proteome</keyword>
<dbReference type="InterPro" id="IPR023631">
    <property type="entry name" value="Amidase_dom"/>
</dbReference>
<dbReference type="InterPro" id="IPR000120">
    <property type="entry name" value="Amidase"/>
</dbReference>
<name>A0A327MCY1_9PROT</name>
<dbReference type="RefSeq" id="WP_111468452.1">
    <property type="nucleotide sequence ID" value="NZ_QLIX01000002.1"/>
</dbReference>
<dbReference type="Gene3D" id="3.90.1300.10">
    <property type="entry name" value="Amidase signature (AS) domain"/>
    <property type="match status" value="1"/>
</dbReference>
<reference evidence="3" key="1">
    <citation type="submission" date="2018-06" db="EMBL/GenBank/DDBJ databases">
        <authorList>
            <person name="Khan S.A."/>
        </authorList>
    </citation>
    <scope>NUCLEOTIDE SEQUENCE [LARGE SCALE GENOMIC DNA]</scope>
    <source>
        <strain evidence="3">DB-1506</strain>
    </source>
</reference>
<evidence type="ECO:0000259" key="1">
    <source>
        <dbReference type="Pfam" id="PF01425"/>
    </source>
</evidence>
<organism evidence="2 3">
    <name type="scientific">Roseicella frigidaeris</name>
    <dbReference type="NCBI Taxonomy" id="2230885"/>
    <lineage>
        <taxon>Bacteria</taxon>
        <taxon>Pseudomonadati</taxon>
        <taxon>Pseudomonadota</taxon>
        <taxon>Alphaproteobacteria</taxon>
        <taxon>Acetobacterales</taxon>
        <taxon>Roseomonadaceae</taxon>
        <taxon>Roseicella</taxon>
    </lineage>
</organism>
<feature type="domain" description="Amidase" evidence="1">
    <location>
        <begin position="25"/>
        <end position="456"/>
    </location>
</feature>
<dbReference type="InterPro" id="IPR036928">
    <property type="entry name" value="AS_sf"/>
</dbReference>
<dbReference type="Pfam" id="PF01425">
    <property type="entry name" value="Amidase"/>
    <property type="match status" value="1"/>
</dbReference>
<protein>
    <submittedName>
        <fullName evidence="2">Amidase</fullName>
    </submittedName>
</protein>
<sequence>MTEACDLSAVAARRLIGRKALSPVELLESCLARIEAVNPAVNAMVAMDVPAAQAAARQAEVAVMRGDDLGLLHGLPVGIKDLEETAGLRTTYGSPIFADQVPAQDCGMVANLRRAGAIVIGKTNTPEFGAGANTRNAVHGATGNPFDPRLSAAGSSGGSAVALATGMAPLCSGSDMGGSLRNPAAFCGILGFRPSGGLVPSEKRPHGWSNLGVLGPMARDVPDAALMLAAMASDDARDPLAYTLHARPVRGEPALFHPVRQIDLASLRLAWSEDFGEAPVEGVVREAFRRVVPAAARLFREGVAAHPDCRGADEAFQVLRAGVFLGAHLEKVRTRPADVGPNVRVNVEEGLGYSLEDHARAASAQTRIYRGFQDFFARHDVLITPAITVSPRDWRELYPAEIDGQPTRSYVHWLALAYYVTLTGHPAVCLPVGRDARGMPFGLQIVGPRGGDAFVLGVAAALEEAFAADPALARPVPDLAALRAAAPIRGMEGFLGFD</sequence>
<dbReference type="GO" id="GO:0003824">
    <property type="term" value="F:catalytic activity"/>
    <property type="evidence" value="ECO:0007669"/>
    <property type="project" value="InterPro"/>
</dbReference>
<dbReference type="PANTHER" id="PTHR11895:SF76">
    <property type="entry name" value="INDOLEACETAMIDE HYDROLASE"/>
    <property type="match status" value="1"/>
</dbReference>
<dbReference type="PANTHER" id="PTHR11895">
    <property type="entry name" value="TRANSAMIDASE"/>
    <property type="match status" value="1"/>
</dbReference>
<dbReference type="AlphaFoldDB" id="A0A327MCY1"/>
<evidence type="ECO:0000313" key="2">
    <source>
        <dbReference type="EMBL" id="RAI60266.1"/>
    </source>
</evidence>
<accession>A0A327MCY1</accession>
<gene>
    <name evidence="2" type="ORF">DOO78_04110</name>
</gene>
<dbReference type="Proteomes" id="UP000249065">
    <property type="component" value="Unassembled WGS sequence"/>
</dbReference>
<dbReference type="EMBL" id="QLIX01000002">
    <property type="protein sequence ID" value="RAI60266.1"/>
    <property type="molecule type" value="Genomic_DNA"/>
</dbReference>
<dbReference type="OrthoDB" id="7245165at2"/>
<proteinExistence type="predicted"/>